<dbReference type="Pfam" id="PF11249">
    <property type="entry name" value="DUF3047"/>
    <property type="match status" value="1"/>
</dbReference>
<accession>A0A0P8AB53</accession>
<name>A0A0P8AB53_9HYPH</name>
<dbReference type="EMBL" id="FMBM01000002">
    <property type="protein sequence ID" value="SCC81355.1"/>
    <property type="molecule type" value="Genomic_DNA"/>
</dbReference>
<organism evidence="1 3">
    <name type="scientific">Saliniramus fredricksonii</name>
    <dbReference type="NCBI Taxonomy" id="1653334"/>
    <lineage>
        <taxon>Bacteria</taxon>
        <taxon>Pseudomonadati</taxon>
        <taxon>Pseudomonadota</taxon>
        <taxon>Alphaproteobacteria</taxon>
        <taxon>Hyphomicrobiales</taxon>
        <taxon>Salinarimonadaceae</taxon>
        <taxon>Saliniramus</taxon>
    </lineage>
</organism>
<dbReference type="OrthoDB" id="8443660at2"/>
<evidence type="ECO:0000313" key="2">
    <source>
        <dbReference type="EMBL" id="SCC81355.1"/>
    </source>
</evidence>
<dbReference type="STRING" id="1653334.GA0071312_2292"/>
<reference evidence="2 4" key="2">
    <citation type="submission" date="2016-08" db="EMBL/GenBank/DDBJ databases">
        <authorList>
            <person name="Varghese N."/>
            <person name="Submissions Spin"/>
        </authorList>
    </citation>
    <scope>NUCLEOTIDE SEQUENCE [LARGE SCALE GENOMIC DNA]</scope>
    <source>
        <strain evidence="2 4">HL-109</strain>
    </source>
</reference>
<gene>
    <name evidence="2" type="ORF">GA0071312_2292</name>
    <name evidence="1" type="ORF">HLUCCO17_02475</name>
</gene>
<comment type="caution">
    <text evidence="1">The sequence shown here is derived from an EMBL/GenBank/DDBJ whole genome shotgun (WGS) entry which is preliminary data.</text>
</comment>
<dbReference type="Proteomes" id="UP000050497">
    <property type="component" value="Unassembled WGS sequence"/>
</dbReference>
<reference evidence="1 3" key="1">
    <citation type="submission" date="2015-09" db="EMBL/GenBank/DDBJ databases">
        <title>Identification and resolution of microdiversity through metagenomic sequencing of parallel consortia.</title>
        <authorList>
            <person name="Nelson W.C."/>
            <person name="Romine M.F."/>
            <person name="Lindemann S.R."/>
        </authorList>
    </citation>
    <scope>NUCLEOTIDE SEQUENCE [LARGE SCALE GENOMIC DNA]</scope>
    <source>
        <strain evidence="1">HL-109</strain>
    </source>
</reference>
<dbReference type="InterPro" id="IPR021409">
    <property type="entry name" value="DUF3047"/>
</dbReference>
<sequence>MRACRPPICRGAAVMTGRSRSISPLPRKARASAAAGRTSLRRLLLSGSGQLLVYVWGGGEPRGTIVPNPYTRGRGVYLIQRPASTPTGQWQSENVDLEGDYQRAFGQAPGILVGLAVASDSDDVDGINRARLADLTLAG</sequence>
<proteinExistence type="predicted"/>
<evidence type="ECO:0000313" key="3">
    <source>
        <dbReference type="Proteomes" id="UP000050497"/>
    </source>
</evidence>
<dbReference type="EMBL" id="LJSX01000002">
    <property type="protein sequence ID" value="KPQ12453.1"/>
    <property type="molecule type" value="Genomic_DNA"/>
</dbReference>
<protein>
    <submittedName>
        <fullName evidence="1">Uncharacterized protein</fullName>
    </submittedName>
</protein>
<keyword evidence="4" id="KW-1185">Reference proteome</keyword>
<dbReference type="Proteomes" id="UP000182800">
    <property type="component" value="Unassembled WGS sequence"/>
</dbReference>
<evidence type="ECO:0000313" key="4">
    <source>
        <dbReference type="Proteomes" id="UP000182800"/>
    </source>
</evidence>
<dbReference type="AlphaFoldDB" id="A0A0P8AB53"/>
<evidence type="ECO:0000313" key="1">
    <source>
        <dbReference type="EMBL" id="KPQ12453.1"/>
    </source>
</evidence>